<organism evidence="2 3">
    <name type="scientific">Pandoravirus inopinatum</name>
    <dbReference type="NCBI Taxonomy" id="1605721"/>
    <lineage>
        <taxon>Viruses</taxon>
        <taxon>Pandoravirus</taxon>
    </lineage>
</organism>
<evidence type="ECO:0000256" key="1">
    <source>
        <dbReference type="SAM" id="Phobius"/>
    </source>
</evidence>
<keyword evidence="1" id="KW-1133">Transmembrane helix</keyword>
<evidence type="ECO:0000313" key="2">
    <source>
        <dbReference type="EMBL" id="AJF97481.1"/>
    </source>
</evidence>
<protein>
    <submittedName>
        <fullName evidence="2">Uncharacterized protein</fullName>
    </submittedName>
</protein>
<dbReference type="GeneID" id="23462398"/>
<proteinExistence type="predicted"/>
<accession>A0A0B5J9D3</accession>
<dbReference type="KEGG" id="vg:23462398"/>
<name>A0A0B5J9D3_9VIRU</name>
<evidence type="ECO:0000313" key="3">
    <source>
        <dbReference type="Proteomes" id="UP000202511"/>
    </source>
</evidence>
<dbReference type="Proteomes" id="UP000202511">
    <property type="component" value="Segment"/>
</dbReference>
<reference evidence="2 3" key="1">
    <citation type="journal article" date="2015" name="Parasitol. Res.">
        <title>Viruses in close associations with free-living amoebae.</title>
        <authorList>
            <person name="Scheid P."/>
        </authorList>
    </citation>
    <scope>NUCLEOTIDE SEQUENCE [LARGE SCALE GENOMIC DNA]</scope>
    <source>
        <strain evidence="2">KlaHel</strain>
    </source>
</reference>
<keyword evidence="1" id="KW-0812">Transmembrane</keyword>
<keyword evidence="1" id="KW-0472">Membrane</keyword>
<dbReference type="EMBL" id="KP136319">
    <property type="protein sequence ID" value="AJF97481.1"/>
    <property type="molecule type" value="Genomic_DNA"/>
</dbReference>
<sequence>MQNQVRMQTQTRMGASFVHNLLVTLKKNNVGRFDPCQRSTRPQPKIHGQPTSRWHGITCGAHNHSESAVPVNNFVSLFLPFFFLFYFVGHPLWTTHIFNAVPKIWHFTQCKLCAFLQHSFSHSETNLEWKHLAGK</sequence>
<feature type="transmembrane region" description="Helical" evidence="1">
    <location>
        <begin position="74"/>
        <end position="93"/>
    </location>
</feature>
<dbReference type="RefSeq" id="YP_009119716.1">
    <property type="nucleotide sequence ID" value="NC_026440.1"/>
</dbReference>